<organism evidence="4 5">
    <name type="scientific">Candidatus Desulfatibia vada</name>
    <dbReference type="NCBI Taxonomy" id="2841696"/>
    <lineage>
        <taxon>Bacteria</taxon>
        <taxon>Pseudomonadati</taxon>
        <taxon>Thermodesulfobacteriota</taxon>
        <taxon>Desulfobacteria</taxon>
        <taxon>Desulfobacterales</taxon>
        <taxon>Desulfobacterales incertae sedis</taxon>
        <taxon>Candidatus Desulfatibia</taxon>
    </lineage>
</organism>
<dbReference type="PANTHER" id="PTHR30441">
    <property type="entry name" value="DUF748 DOMAIN-CONTAINING PROTEIN"/>
    <property type="match status" value="1"/>
</dbReference>
<sequence>MTKFKKISLWIIGCCVILVVLLSVLVLLADKFINQEATINKIQTEASKAINGRVELQRLTLSFFPQPGITIHQGSFSIPETASGTLASLGIYPKILPLFTGKLRLAGIDLNVPDIKIQLGKRQETKEKDSPSFSVGTFEEKVGAFLKIVSSKAPGLEIQIENGRLNISGEKKTRLEFGDIQARIDLPEDKISVDIRCSSNLWERISVQGFLDPQNFDSSGSIKLTHLRSRFIAERFLPHLDLKLAALTPFDLKIALKTEGLKALHGNFQGSTQSPTASLVEKESLVRIKSFKGDFLLSKNKFLVALGDLSLAYPRLHLSGKLDLLNSPNAALRKVDLELKAIDVDVNATRKVVLSKAGDVPVVKDIFDIVKGGRLPSVTFTSHGKAMSDLGALGNMTIKGNMLNGKIWVPEVDLDLKDVQGDVIISKGILQGQNLVARLGNSWANQGILKIGFEGDHAPFHLDVALKADLADLPPILKRVIDNDAFQKELTLVEDLKGKATGRLVLGESLNAITANVEAAGIKLSADYRRLPHGLHVNDGQFSFKNDRITLKNVDGKMENSFFSNLSLQFDLKKASDLEVKIGKASLSVGEIFPWLSSHDTLKAKMKPIDDVKGMVSLSALNFQGPLSLPENWQFQTTGKLKNLSIDSSLLPDRLKVPGGSFNITSNDISVTDIQLNFPDTSLQASGTVTGYLKGVENLEVKFNGNVGPKNTKWLVNQLNLPPTLILKPPVSISMAHLTWNNRRETTLSGQITLQQNLKFIGDVFIKPDELRIKKLVVHDKDSHATIKFTAAKKTFDFSFVGNLTKSTLDRFITKNEILEGWIEGDFHAHLLKDQPEDSTVKGQLRVQDAVIPWKPTLPIKINSLSLTANGTNLRIDSANLSLKNRFDLKGEVNFRPQGFLLDMDISTESVDLDQLRETFGEIEEKTHDQKIEKERTGLLQGNLKLKAANLTYGGFTLRPFHADAFISDGNARINITQADLCGISTHGTLQISPQAIRIDIYPVVDNQEMNATIYCLADKTVSVDGNFSFKGNFSAQGTGGELLRALNGHFEFNTTPGHYHSGRAVGVITKIFRLLNVTEVFHGKLPDIDQEGFGFKSMHGNADIKKGTLTFNELNIDGTNMGIAGYGSIDLVDKQVDATLLVAPLKTVDAIVDKIPLIGNILDGHLISAPVKIQGPLKNPDVTLLSASAVGSRLTGIMKRTLQLPVQIIDPILVDRKEKDKEKN</sequence>
<dbReference type="Pfam" id="PF13116">
    <property type="entry name" value="YhdP"/>
    <property type="match status" value="1"/>
</dbReference>
<dbReference type="GO" id="GO:0090313">
    <property type="term" value="P:regulation of protein targeting to membrane"/>
    <property type="evidence" value="ECO:0007669"/>
    <property type="project" value="TreeGrafter"/>
</dbReference>
<dbReference type="GO" id="GO:0005886">
    <property type="term" value="C:plasma membrane"/>
    <property type="evidence" value="ECO:0007669"/>
    <property type="project" value="TreeGrafter"/>
</dbReference>
<keyword evidence="1" id="KW-0472">Membrane</keyword>
<dbReference type="AlphaFoldDB" id="A0A8J6NY44"/>
<evidence type="ECO:0000313" key="5">
    <source>
        <dbReference type="Proteomes" id="UP000605201"/>
    </source>
</evidence>
<dbReference type="InterPro" id="IPR025263">
    <property type="entry name" value="YhdP_central"/>
</dbReference>
<reference evidence="4 5" key="1">
    <citation type="submission" date="2020-08" db="EMBL/GenBank/DDBJ databases">
        <title>Bridging the membrane lipid divide: bacteria of the FCB group superphylum have the potential to synthesize archaeal ether lipids.</title>
        <authorList>
            <person name="Villanueva L."/>
            <person name="Von Meijenfeldt F.A.B."/>
            <person name="Westbye A.B."/>
            <person name="Yadav S."/>
            <person name="Hopmans E.C."/>
            <person name="Dutilh B.E."/>
            <person name="Sinninghe Damste J.S."/>
        </authorList>
    </citation>
    <scope>NUCLEOTIDE SEQUENCE [LARGE SCALE GENOMIC DNA]</scope>
    <source>
        <strain evidence="4">NIOZ-UU17</strain>
    </source>
</reference>
<evidence type="ECO:0000256" key="1">
    <source>
        <dbReference type="SAM" id="Phobius"/>
    </source>
</evidence>
<evidence type="ECO:0000313" key="4">
    <source>
        <dbReference type="EMBL" id="MBC8431605.1"/>
    </source>
</evidence>
<evidence type="ECO:0000259" key="2">
    <source>
        <dbReference type="Pfam" id="PF05170"/>
    </source>
</evidence>
<gene>
    <name evidence="4" type="ORF">H8D96_06765</name>
</gene>
<feature type="domain" description="AsmA" evidence="2">
    <location>
        <begin position="1"/>
        <end position="169"/>
    </location>
</feature>
<dbReference type="InterPro" id="IPR052894">
    <property type="entry name" value="AsmA-related"/>
</dbReference>
<dbReference type="PANTHER" id="PTHR30441:SF4">
    <property type="entry name" value="PROTEIN ASMA"/>
    <property type="match status" value="1"/>
</dbReference>
<dbReference type="InterPro" id="IPR007844">
    <property type="entry name" value="AsmA"/>
</dbReference>
<dbReference type="Pfam" id="PF05170">
    <property type="entry name" value="AsmA"/>
    <property type="match status" value="1"/>
</dbReference>
<feature type="transmembrane region" description="Helical" evidence="1">
    <location>
        <begin position="7"/>
        <end position="29"/>
    </location>
</feature>
<dbReference type="Proteomes" id="UP000605201">
    <property type="component" value="Unassembled WGS sequence"/>
</dbReference>
<keyword evidence="1" id="KW-1133">Transmembrane helix</keyword>
<proteinExistence type="predicted"/>
<protein>
    <submittedName>
        <fullName evidence="4">AsmA-like C-terminal domain-containing protein</fullName>
    </submittedName>
</protein>
<evidence type="ECO:0000259" key="3">
    <source>
        <dbReference type="Pfam" id="PF13116"/>
    </source>
</evidence>
<comment type="caution">
    <text evidence="4">The sequence shown here is derived from an EMBL/GenBank/DDBJ whole genome shotgun (WGS) entry which is preliminary data.</text>
</comment>
<accession>A0A8J6NY44</accession>
<feature type="domain" description="YhdP central" evidence="3">
    <location>
        <begin position="1044"/>
        <end position="1183"/>
    </location>
</feature>
<name>A0A8J6NY44_9BACT</name>
<keyword evidence="1" id="KW-0812">Transmembrane</keyword>
<dbReference type="EMBL" id="JACNIG010000157">
    <property type="protein sequence ID" value="MBC8431605.1"/>
    <property type="molecule type" value="Genomic_DNA"/>
</dbReference>